<dbReference type="PANTHER" id="PTHR30283:SF4">
    <property type="entry name" value="PEROXIDE STRESS RESISTANCE PROTEIN YAAA"/>
    <property type="match status" value="1"/>
</dbReference>
<comment type="caution">
    <text evidence="2">The sequence shown here is derived from an EMBL/GenBank/DDBJ whole genome shotgun (WGS) entry which is preliminary data.</text>
</comment>
<dbReference type="EMBL" id="VFSV01000004">
    <property type="protein sequence ID" value="TRD22761.1"/>
    <property type="molecule type" value="Genomic_DNA"/>
</dbReference>
<dbReference type="NCBIfam" id="NF002542">
    <property type="entry name" value="PRK02101.1-3"/>
    <property type="match status" value="1"/>
</dbReference>
<sequence>MLVVVSPAKRLDWDVPTDGMTLPRLSDQAALLAARGRELSVNDLKKLMGLSDKLARLNYDRFGAMAEENPDDLRPAALAFAGDTYTGLEMATLDDPARDFAADHLRILSGLYGVLRPMDGIRPYRLEMGTRLSTERGKNLYEFWGSRIAEQLRKDAQVAGSAALLNCASTEYFGAVDTDALGLPVITPRFLDEKSGVAKVISFHAKKARGAMARFVCENRITDPAALRDFDLGGYTYVPEDSTEAEPVFFRSEKAATAAA</sequence>
<evidence type="ECO:0000256" key="1">
    <source>
        <dbReference type="HAMAP-Rule" id="MF_00652"/>
    </source>
</evidence>
<dbReference type="Proteomes" id="UP000318590">
    <property type="component" value="Unassembled WGS sequence"/>
</dbReference>
<dbReference type="InterPro" id="IPR005583">
    <property type="entry name" value="YaaA"/>
</dbReference>
<protein>
    <recommendedName>
        <fullName evidence="1">UPF0246 protein FEV53_02960</fullName>
    </recommendedName>
</protein>
<keyword evidence="3" id="KW-1185">Reference proteome</keyword>
<accession>A0A547Q8R1</accession>
<dbReference type="PANTHER" id="PTHR30283">
    <property type="entry name" value="PEROXIDE STRESS RESPONSE PROTEIN YAAA"/>
    <property type="match status" value="1"/>
</dbReference>
<dbReference type="GO" id="GO:0033194">
    <property type="term" value="P:response to hydroperoxide"/>
    <property type="evidence" value="ECO:0007669"/>
    <property type="project" value="TreeGrafter"/>
</dbReference>
<evidence type="ECO:0000313" key="3">
    <source>
        <dbReference type="Proteomes" id="UP000318590"/>
    </source>
</evidence>
<organism evidence="2 3">
    <name type="scientific">Palleronia caenipelagi</name>
    <dbReference type="NCBI Taxonomy" id="2489174"/>
    <lineage>
        <taxon>Bacteria</taxon>
        <taxon>Pseudomonadati</taxon>
        <taxon>Pseudomonadota</taxon>
        <taxon>Alphaproteobacteria</taxon>
        <taxon>Rhodobacterales</taxon>
        <taxon>Roseobacteraceae</taxon>
        <taxon>Palleronia</taxon>
    </lineage>
</organism>
<name>A0A547Q8R1_9RHOB</name>
<evidence type="ECO:0000313" key="2">
    <source>
        <dbReference type="EMBL" id="TRD22761.1"/>
    </source>
</evidence>
<dbReference type="Pfam" id="PF03883">
    <property type="entry name" value="H2O2_YaaD"/>
    <property type="match status" value="1"/>
</dbReference>
<dbReference type="HAMAP" id="MF_00652">
    <property type="entry name" value="UPF0246"/>
    <property type="match status" value="1"/>
</dbReference>
<gene>
    <name evidence="2" type="primary">yaaA</name>
    <name evidence="2" type="ORF">FEV53_02960</name>
</gene>
<dbReference type="OrthoDB" id="9777133at2"/>
<dbReference type="RefSeq" id="WP_142833339.1">
    <property type="nucleotide sequence ID" value="NZ_VFSV01000004.1"/>
</dbReference>
<dbReference type="AlphaFoldDB" id="A0A547Q8R1"/>
<comment type="similarity">
    <text evidence="1">Belongs to the UPF0246 family.</text>
</comment>
<proteinExistence type="inferred from homology"/>
<dbReference type="GO" id="GO:0005829">
    <property type="term" value="C:cytosol"/>
    <property type="evidence" value="ECO:0007669"/>
    <property type="project" value="TreeGrafter"/>
</dbReference>
<reference evidence="2 3" key="1">
    <citation type="submission" date="2019-06" db="EMBL/GenBank/DDBJ databases">
        <title>Paenimaribius caenipelagi gen. nov., sp. nov., isolated from a tidal flat.</title>
        <authorList>
            <person name="Yoon J.-H."/>
        </authorList>
    </citation>
    <scope>NUCLEOTIDE SEQUENCE [LARGE SCALE GENOMIC DNA]</scope>
    <source>
        <strain evidence="2 3">JBTF-M29</strain>
    </source>
</reference>